<proteinExistence type="inferred from homology"/>
<dbReference type="InterPro" id="IPR029479">
    <property type="entry name" value="Nitroreductase"/>
</dbReference>
<comment type="similarity">
    <text evidence="1">Belongs to the nitroreductase family.</text>
</comment>
<dbReference type="KEGG" id="meg:DKB62_04445"/>
<dbReference type="AlphaFoldDB" id="A0A346AYD1"/>
<gene>
    <name evidence="4" type="ORF">DKB62_04445</name>
</gene>
<dbReference type="EMBL" id="CP029462">
    <property type="protein sequence ID" value="AXL20874.1"/>
    <property type="molecule type" value="Genomic_DNA"/>
</dbReference>
<reference evidence="4 5" key="1">
    <citation type="submission" date="2018-05" db="EMBL/GenBank/DDBJ databases">
        <title>Complete genome sequence of Megasphaera sp. AJH120T, isolated from the ceca of a chicken.</title>
        <authorList>
            <person name="Maki J."/>
            <person name="Looft T."/>
        </authorList>
    </citation>
    <scope>NUCLEOTIDE SEQUENCE [LARGE SCALE GENOMIC DNA]</scope>
    <source>
        <strain evidence="4 5">AJH120</strain>
    </source>
</reference>
<accession>A0A346AYD1</accession>
<keyword evidence="2" id="KW-0560">Oxidoreductase</keyword>
<dbReference type="PANTHER" id="PTHR43673:SF10">
    <property type="entry name" value="NADH DEHYDROGENASE_NAD(P)H NITROREDUCTASE XCC3605-RELATED"/>
    <property type="match status" value="1"/>
</dbReference>
<dbReference type="RefSeq" id="WP_087477848.1">
    <property type="nucleotide sequence ID" value="NZ_CAUWMV010000002.1"/>
</dbReference>
<dbReference type="Gene3D" id="3.40.109.10">
    <property type="entry name" value="NADH Oxidase"/>
    <property type="match status" value="1"/>
</dbReference>
<dbReference type="OrthoDB" id="9783470at2"/>
<keyword evidence="5" id="KW-1185">Reference proteome</keyword>
<dbReference type="Proteomes" id="UP000254337">
    <property type="component" value="Chromosome"/>
</dbReference>
<evidence type="ECO:0000256" key="2">
    <source>
        <dbReference type="ARBA" id="ARBA00023002"/>
    </source>
</evidence>
<organism evidence="4 5">
    <name type="scientific">Megasphaera stantonii</name>
    <dbReference type="NCBI Taxonomy" id="2144175"/>
    <lineage>
        <taxon>Bacteria</taxon>
        <taxon>Bacillati</taxon>
        <taxon>Bacillota</taxon>
        <taxon>Negativicutes</taxon>
        <taxon>Veillonellales</taxon>
        <taxon>Veillonellaceae</taxon>
        <taxon>Megasphaera</taxon>
    </lineage>
</organism>
<evidence type="ECO:0000259" key="3">
    <source>
        <dbReference type="Pfam" id="PF00881"/>
    </source>
</evidence>
<dbReference type="Pfam" id="PF00881">
    <property type="entry name" value="Nitroreductase"/>
    <property type="match status" value="1"/>
</dbReference>
<dbReference type="InterPro" id="IPR000415">
    <property type="entry name" value="Nitroreductase-like"/>
</dbReference>
<sequence length="174" mass="18860">MNETIQTLISRRSIRKYKAEQIPESDLQQILEAGMYAASGMGIQPVTMVVVQDKETIAKLTAMNAKIMGTDSDPMYGAPTIVVVLADMEKSANAWSDGCLVMGNLMNAAASLGIGSCWINRAKEEFESAEGKALLRQWNLPEHLVGVGHCILGYADGPVPAAKPRKADFVTYVR</sequence>
<dbReference type="PANTHER" id="PTHR43673">
    <property type="entry name" value="NAD(P)H NITROREDUCTASE YDGI-RELATED"/>
    <property type="match status" value="1"/>
</dbReference>
<protein>
    <submittedName>
        <fullName evidence="4">Diguanylate cyclase</fullName>
    </submittedName>
</protein>
<feature type="domain" description="Nitroreductase" evidence="3">
    <location>
        <begin position="10"/>
        <end position="154"/>
    </location>
</feature>
<dbReference type="SUPFAM" id="SSF55469">
    <property type="entry name" value="FMN-dependent nitroreductase-like"/>
    <property type="match status" value="1"/>
</dbReference>
<evidence type="ECO:0000313" key="4">
    <source>
        <dbReference type="EMBL" id="AXL20874.1"/>
    </source>
</evidence>
<evidence type="ECO:0000256" key="1">
    <source>
        <dbReference type="ARBA" id="ARBA00007118"/>
    </source>
</evidence>
<evidence type="ECO:0000313" key="5">
    <source>
        <dbReference type="Proteomes" id="UP000254337"/>
    </source>
</evidence>
<name>A0A346AYD1_9FIRM</name>
<dbReference type="GO" id="GO:0016491">
    <property type="term" value="F:oxidoreductase activity"/>
    <property type="evidence" value="ECO:0007669"/>
    <property type="project" value="UniProtKB-KW"/>
</dbReference>